<evidence type="ECO:0000313" key="2">
    <source>
        <dbReference type="Proteomes" id="UP001165121"/>
    </source>
</evidence>
<name>A0A9W6U757_9STRA</name>
<dbReference type="EMBL" id="BSXT01000399">
    <property type="protein sequence ID" value="GMF26496.1"/>
    <property type="molecule type" value="Genomic_DNA"/>
</dbReference>
<comment type="caution">
    <text evidence="1">The sequence shown here is derived from an EMBL/GenBank/DDBJ whole genome shotgun (WGS) entry which is preliminary data.</text>
</comment>
<evidence type="ECO:0000313" key="1">
    <source>
        <dbReference type="EMBL" id="GMF26496.1"/>
    </source>
</evidence>
<keyword evidence="2" id="KW-1185">Reference proteome</keyword>
<dbReference type="Proteomes" id="UP001165121">
    <property type="component" value="Unassembled WGS sequence"/>
</dbReference>
<proteinExistence type="predicted"/>
<sequence>MSPRGEAERKEFIYKLQCFKFSKFLIQTRQKDSLSGLTYTSSFSLQAGTWAQQILQDLLKYTLKPTPRGSPVWRSRGTLARAIVTLAVKLTASMTVPKRITHSFTARRSIPTYGKV</sequence>
<gene>
    <name evidence="1" type="ORF">Pfra01_000502400</name>
</gene>
<accession>A0A9W6U757</accession>
<reference evidence="1" key="1">
    <citation type="submission" date="2023-04" db="EMBL/GenBank/DDBJ databases">
        <title>Phytophthora fragariaefolia NBRC 109709.</title>
        <authorList>
            <person name="Ichikawa N."/>
            <person name="Sato H."/>
            <person name="Tonouchi N."/>
        </authorList>
    </citation>
    <scope>NUCLEOTIDE SEQUENCE</scope>
    <source>
        <strain evidence="1">NBRC 109709</strain>
    </source>
</reference>
<protein>
    <submittedName>
        <fullName evidence="1">Unnamed protein product</fullName>
    </submittedName>
</protein>
<dbReference type="AlphaFoldDB" id="A0A9W6U757"/>
<organism evidence="1 2">
    <name type="scientific">Phytophthora fragariaefolia</name>
    <dbReference type="NCBI Taxonomy" id="1490495"/>
    <lineage>
        <taxon>Eukaryota</taxon>
        <taxon>Sar</taxon>
        <taxon>Stramenopiles</taxon>
        <taxon>Oomycota</taxon>
        <taxon>Peronosporomycetes</taxon>
        <taxon>Peronosporales</taxon>
        <taxon>Peronosporaceae</taxon>
        <taxon>Phytophthora</taxon>
    </lineage>
</organism>